<dbReference type="InterPro" id="IPR023393">
    <property type="entry name" value="START-like_dom_sf"/>
</dbReference>
<sequence>MADSSQQSITIPASPPTIAAVIADFASYPEWVDAVKSAEVVSEYEDGYAHQAHFVLDAGVVKDDYTLEYAYAEDLTRIEWTLVRSTMMKLQNGSYDLVDNGDGTTTVTYTLEIELNVPMLGMFKRKAEKRIMDTALKDLKKRVESL</sequence>
<comment type="caution">
    <text evidence="1">The sequence shown here is derived from an EMBL/GenBank/DDBJ whole genome shotgun (WGS) entry which is preliminary data.</text>
</comment>
<dbReference type="Pfam" id="PF10604">
    <property type="entry name" value="Polyketide_cyc2"/>
    <property type="match status" value="1"/>
</dbReference>
<dbReference type="EMBL" id="VIRS01000008">
    <property type="protein sequence ID" value="TQS44579.1"/>
    <property type="molecule type" value="Genomic_DNA"/>
</dbReference>
<dbReference type="Proteomes" id="UP000317982">
    <property type="component" value="Unassembled WGS sequence"/>
</dbReference>
<dbReference type="Gene3D" id="3.30.530.20">
    <property type="match status" value="1"/>
</dbReference>
<protein>
    <submittedName>
        <fullName evidence="1">SRPBCC family protein</fullName>
    </submittedName>
</protein>
<organism evidence="1 2">
    <name type="scientific">Cryptosporangium phraense</name>
    <dbReference type="NCBI Taxonomy" id="2593070"/>
    <lineage>
        <taxon>Bacteria</taxon>
        <taxon>Bacillati</taxon>
        <taxon>Actinomycetota</taxon>
        <taxon>Actinomycetes</taxon>
        <taxon>Cryptosporangiales</taxon>
        <taxon>Cryptosporangiaceae</taxon>
        <taxon>Cryptosporangium</taxon>
    </lineage>
</organism>
<dbReference type="RefSeq" id="WP_142705061.1">
    <property type="nucleotide sequence ID" value="NZ_VIRS01000008.1"/>
</dbReference>
<accession>A0A545ATA8</accession>
<evidence type="ECO:0000313" key="2">
    <source>
        <dbReference type="Proteomes" id="UP000317982"/>
    </source>
</evidence>
<evidence type="ECO:0000313" key="1">
    <source>
        <dbReference type="EMBL" id="TQS44579.1"/>
    </source>
</evidence>
<name>A0A545ATA8_9ACTN</name>
<dbReference type="InterPro" id="IPR019587">
    <property type="entry name" value="Polyketide_cyclase/dehydratase"/>
</dbReference>
<dbReference type="SUPFAM" id="SSF55961">
    <property type="entry name" value="Bet v1-like"/>
    <property type="match status" value="1"/>
</dbReference>
<dbReference type="PANTHER" id="PTHR39683:SF4">
    <property type="entry name" value="COENZYME Q-BINDING PROTEIN COQ10 START DOMAIN-CONTAINING PROTEIN"/>
    <property type="match status" value="1"/>
</dbReference>
<dbReference type="AlphaFoldDB" id="A0A545ATA8"/>
<dbReference type="CDD" id="cd07819">
    <property type="entry name" value="SRPBCC_2"/>
    <property type="match status" value="1"/>
</dbReference>
<dbReference type="PANTHER" id="PTHR39683">
    <property type="entry name" value="CONSERVED PROTEIN TB16.3"/>
    <property type="match status" value="1"/>
</dbReference>
<dbReference type="InParanoid" id="A0A545ATA8"/>
<gene>
    <name evidence="1" type="ORF">FL583_14095</name>
</gene>
<proteinExistence type="predicted"/>
<dbReference type="OrthoDB" id="5243015at2"/>
<reference evidence="1 2" key="1">
    <citation type="submission" date="2019-07" db="EMBL/GenBank/DDBJ databases">
        <title>Cryptosporangium phraense sp. nov., isolated from plant litter.</title>
        <authorList>
            <person name="Suriyachadkun C."/>
        </authorList>
    </citation>
    <scope>NUCLEOTIDE SEQUENCE [LARGE SCALE GENOMIC DNA]</scope>
    <source>
        <strain evidence="1 2">A-T 5661</strain>
    </source>
</reference>
<keyword evidence="2" id="KW-1185">Reference proteome</keyword>